<comment type="caution">
    <text evidence="2">The sequence shown here is derived from an EMBL/GenBank/DDBJ whole genome shotgun (WGS) entry which is preliminary data.</text>
</comment>
<keyword evidence="3" id="KW-1185">Reference proteome</keyword>
<keyword evidence="1" id="KW-1133">Transmembrane helix</keyword>
<keyword evidence="1" id="KW-0472">Membrane</keyword>
<proteinExistence type="predicted"/>
<feature type="transmembrane region" description="Helical" evidence="1">
    <location>
        <begin position="79"/>
        <end position="101"/>
    </location>
</feature>
<dbReference type="EMBL" id="JBHSBC010000021">
    <property type="protein sequence ID" value="MFC3982616.1"/>
    <property type="molecule type" value="Genomic_DNA"/>
</dbReference>
<sequence>MRRLIHRFDRRVGFRGSVLLFLALWSASQAIRLAWPDPLVTRTPTYVYLASVAPLGMLAVPWAACAIMCGIQAFTMTDWVAFALAAGVLVAWAVIHLVGGVRGAIPQAYWACVVQVAVASLILRLSRWPEPTERGH</sequence>
<organism evidence="2 3">
    <name type="scientific">Streptosporangium jomthongense</name>
    <dbReference type="NCBI Taxonomy" id="1193683"/>
    <lineage>
        <taxon>Bacteria</taxon>
        <taxon>Bacillati</taxon>
        <taxon>Actinomycetota</taxon>
        <taxon>Actinomycetes</taxon>
        <taxon>Streptosporangiales</taxon>
        <taxon>Streptosporangiaceae</taxon>
        <taxon>Streptosporangium</taxon>
    </lineage>
</organism>
<protein>
    <recommendedName>
        <fullName evidence="4">Integral membrane protein</fullName>
    </recommendedName>
</protein>
<reference evidence="3" key="1">
    <citation type="journal article" date="2019" name="Int. J. Syst. Evol. Microbiol.">
        <title>The Global Catalogue of Microorganisms (GCM) 10K type strain sequencing project: providing services to taxonomists for standard genome sequencing and annotation.</title>
        <authorList>
            <consortium name="The Broad Institute Genomics Platform"/>
            <consortium name="The Broad Institute Genome Sequencing Center for Infectious Disease"/>
            <person name="Wu L."/>
            <person name="Ma J."/>
        </authorList>
    </citation>
    <scope>NUCLEOTIDE SEQUENCE [LARGE SCALE GENOMIC DNA]</scope>
    <source>
        <strain evidence="3">TBRC 7912</strain>
    </source>
</reference>
<name>A0ABV8F3X1_9ACTN</name>
<dbReference type="Proteomes" id="UP001595698">
    <property type="component" value="Unassembled WGS sequence"/>
</dbReference>
<gene>
    <name evidence="2" type="ORF">ACFOYY_20910</name>
</gene>
<dbReference type="RefSeq" id="WP_352012955.1">
    <property type="nucleotide sequence ID" value="NZ_JBHSBC010000021.1"/>
</dbReference>
<evidence type="ECO:0000313" key="3">
    <source>
        <dbReference type="Proteomes" id="UP001595698"/>
    </source>
</evidence>
<evidence type="ECO:0000256" key="1">
    <source>
        <dbReference type="SAM" id="Phobius"/>
    </source>
</evidence>
<evidence type="ECO:0000313" key="2">
    <source>
        <dbReference type="EMBL" id="MFC3982616.1"/>
    </source>
</evidence>
<feature type="transmembrane region" description="Helical" evidence="1">
    <location>
        <begin position="107"/>
        <end position="126"/>
    </location>
</feature>
<feature type="transmembrane region" description="Helical" evidence="1">
    <location>
        <begin position="46"/>
        <end position="67"/>
    </location>
</feature>
<evidence type="ECO:0008006" key="4">
    <source>
        <dbReference type="Google" id="ProtNLM"/>
    </source>
</evidence>
<accession>A0ABV8F3X1</accession>
<keyword evidence="1" id="KW-0812">Transmembrane</keyword>